<accession>A0A238H036</accession>
<protein>
    <submittedName>
        <fullName evidence="1">Uncharacterized protein</fullName>
    </submittedName>
</protein>
<evidence type="ECO:0000313" key="2">
    <source>
        <dbReference type="Proteomes" id="UP000198460"/>
    </source>
</evidence>
<evidence type="ECO:0000313" key="1">
    <source>
        <dbReference type="EMBL" id="SMF98584.1"/>
    </source>
</evidence>
<reference evidence="1 2" key="1">
    <citation type="submission" date="2017-04" db="EMBL/GenBank/DDBJ databases">
        <authorList>
            <person name="Afonso C.L."/>
            <person name="Miller P.J."/>
            <person name="Scott M.A."/>
            <person name="Spackman E."/>
            <person name="Goraichik I."/>
            <person name="Dimitrov K.M."/>
            <person name="Suarez D.L."/>
            <person name="Swayne D.E."/>
        </authorList>
    </citation>
    <scope>NUCLEOTIDE SEQUENCE [LARGE SCALE GENOMIC DNA]</scope>
    <source>
        <strain evidence="1">LMG 28154</strain>
    </source>
</reference>
<proteinExistence type="predicted"/>
<dbReference type="EMBL" id="FXAN01000032">
    <property type="protein sequence ID" value="SMF98584.1"/>
    <property type="molecule type" value="Genomic_DNA"/>
</dbReference>
<sequence>MIGRSRRQTRNCRNGGANTMQLAVEAGWRRAMAGHAPVFGAVA</sequence>
<organism evidence="1 2">
    <name type="scientific">Burkholderia singularis</name>
    <dbReference type="NCBI Taxonomy" id="1503053"/>
    <lineage>
        <taxon>Bacteria</taxon>
        <taxon>Pseudomonadati</taxon>
        <taxon>Pseudomonadota</taxon>
        <taxon>Betaproteobacteria</taxon>
        <taxon>Burkholderiales</taxon>
        <taxon>Burkholderiaceae</taxon>
        <taxon>Burkholderia</taxon>
        <taxon>pseudomallei group</taxon>
    </lineage>
</organism>
<name>A0A238H036_9BURK</name>
<dbReference type="Proteomes" id="UP000198460">
    <property type="component" value="Unassembled WGS sequence"/>
</dbReference>
<gene>
    <name evidence="1" type="ORF">BSIN_1863</name>
</gene>
<dbReference type="AlphaFoldDB" id="A0A238H036"/>